<gene>
    <name evidence="3" type="ORF">ACFO6X_06510</name>
</gene>
<accession>A0ABV9QAU6</accession>
<dbReference type="EMBL" id="JBHSHJ010000003">
    <property type="protein sequence ID" value="MFC4788636.1"/>
    <property type="molecule type" value="Genomic_DNA"/>
</dbReference>
<name>A0ABV9QAU6_9BURK</name>
<organism evidence="3 4">
    <name type="scientific">Giesbergeria sinuosa</name>
    <dbReference type="NCBI Taxonomy" id="80883"/>
    <lineage>
        <taxon>Bacteria</taxon>
        <taxon>Pseudomonadati</taxon>
        <taxon>Pseudomonadota</taxon>
        <taxon>Betaproteobacteria</taxon>
        <taxon>Burkholderiales</taxon>
        <taxon>Comamonadaceae</taxon>
        <taxon>Giesbergeria</taxon>
    </lineage>
</organism>
<comment type="caution">
    <text evidence="3">The sequence shown here is derived from an EMBL/GenBank/DDBJ whole genome shotgun (WGS) entry which is preliminary data.</text>
</comment>
<sequence length="118" mass="12759">MAEWMFDRYGKPCVIWDDTKIRDRHGKVIAWLSGDNVYSLKGDHIGWFDHGVIFDSTNSALAFSRNRTTGLPSVPGLSGTPGMPGFAGTPGRPGYSGTPGRPGSRGWSNQNPTAYLSA</sequence>
<feature type="compositionally biased region" description="Polar residues" evidence="1">
    <location>
        <begin position="106"/>
        <end position="118"/>
    </location>
</feature>
<dbReference type="InterPro" id="IPR048911">
    <property type="entry name" value="Bflower"/>
</dbReference>
<keyword evidence="4" id="KW-1185">Reference proteome</keyword>
<dbReference type="Pfam" id="PF21784">
    <property type="entry name" value="Bflower"/>
    <property type="match status" value="1"/>
</dbReference>
<dbReference type="RefSeq" id="WP_382431240.1">
    <property type="nucleotide sequence ID" value="NZ_JBHSHJ010000003.1"/>
</dbReference>
<evidence type="ECO:0000313" key="3">
    <source>
        <dbReference type="EMBL" id="MFC4788636.1"/>
    </source>
</evidence>
<reference evidence="4" key="1">
    <citation type="journal article" date="2019" name="Int. J. Syst. Evol. Microbiol.">
        <title>The Global Catalogue of Microorganisms (GCM) 10K type strain sequencing project: providing services to taxonomists for standard genome sequencing and annotation.</title>
        <authorList>
            <consortium name="The Broad Institute Genomics Platform"/>
            <consortium name="The Broad Institute Genome Sequencing Center for Infectious Disease"/>
            <person name="Wu L."/>
            <person name="Ma J."/>
        </authorList>
    </citation>
    <scope>NUCLEOTIDE SEQUENCE [LARGE SCALE GENOMIC DNA]</scope>
    <source>
        <strain evidence="4">CCUG 49452</strain>
    </source>
</reference>
<feature type="region of interest" description="Disordered" evidence="1">
    <location>
        <begin position="71"/>
        <end position="118"/>
    </location>
</feature>
<feature type="domain" description="4-fold beta flower" evidence="2">
    <location>
        <begin position="3"/>
        <end position="116"/>
    </location>
</feature>
<proteinExistence type="predicted"/>
<evidence type="ECO:0000256" key="1">
    <source>
        <dbReference type="SAM" id="MobiDB-lite"/>
    </source>
</evidence>
<dbReference type="Proteomes" id="UP001596001">
    <property type="component" value="Unassembled WGS sequence"/>
</dbReference>
<evidence type="ECO:0000313" key="4">
    <source>
        <dbReference type="Proteomes" id="UP001596001"/>
    </source>
</evidence>
<evidence type="ECO:0000259" key="2">
    <source>
        <dbReference type="Pfam" id="PF21784"/>
    </source>
</evidence>
<protein>
    <submittedName>
        <fullName evidence="3">Collagen-like protein</fullName>
    </submittedName>
</protein>